<dbReference type="RefSeq" id="WP_145251686.1">
    <property type="nucleotide sequence ID" value="NZ_CP036278.1"/>
</dbReference>
<gene>
    <name evidence="2" type="ORF">Pan181_52900</name>
</gene>
<dbReference type="KEGG" id="amuc:Pan181_52900"/>
<dbReference type="Proteomes" id="UP000315750">
    <property type="component" value="Chromosome"/>
</dbReference>
<dbReference type="AlphaFoldDB" id="A0A518AWD8"/>
<name>A0A518AWD8_9BACT</name>
<feature type="compositionally biased region" description="Basic and acidic residues" evidence="1">
    <location>
        <begin position="394"/>
        <end position="405"/>
    </location>
</feature>
<evidence type="ECO:0000313" key="3">
    <source>
        <dbReference type="Proteomes" id="UP000315750"/>
    </source>
</evidence>
<evidence type="ECO:0000313" key="2">
    <source>
        <dbReference type="EMBL" id="QDU59049.1"/>
    </source>
</evidence>
<keyword evidence="3" id="KW-1185">Reference proteome</keyword>
<feature type="region of interest" description="Disordered" evidence="1">
    <location>
        <begin position="80"/>
        <end position="159"/>
    </location>
</feature>
<proteinExistence type="predicted"/>
<dbReference type="EMBL" id="CP036278">
    <property type="protein sequence ID" value="QDU59049.1"/>
    <property type="molecule type" value="Genomic_DNA"/>
</dbReference>
<sequence>MNADVGQSACAASRRRASLALVGLLAVALVGCRNNPTQQDAYIRELRMQEDQIYELQDNMEQYQQLLREQRQENAKLREQIDKGAPADSDASDDPDEDSDEGERSLLDRPLPRVKRSEPIDEPELPEIMLGDPVDLGDPEPMRESLDELEPMDGPDPGAAPDFDVPDFLEEPDPLPLEEPGDLSKVPFHSATRLVSNQKPGATMLSMPEQPATSCAMYAEQLPTEPGADVATTGRGVMAIIEPLTSDGAAGLFSGTASLMLVDPEASDEEWEIARWNFSASEVQAAWRDDSHRVLDLPIAVPAKAPMGRLLELWVRLQPDDGSSKMLCSTGLTLVEKVTAQNEQPGERVTTDWAAASGLDMPANNATPARPSRWTASAEPMPKPVAPRTAPTIQREEIATHREAAPEWSPIRK</sequence>
<evidence type="ECO:0000256" key="1">
    <source>
        <dbReference type="SAM" id="MobiDB-lite"/>
    </source>
</evidence>
<organism evidence="2 3">
    <name type="scientific">Aeoliella mucimassa</name>
    <dbReference type="NCBI Taxonomy" id="2527972"/>
    <lineage>
        <taxon>Bacteria</taxon>
        <taxon>Pseudomonadati</taxon>
        <taxon>Planctomycetota</taxon>
        <taxon>Planctomycetia</taxon>
        <taxon>Pirellulales</taxon>
        <taxon>Lacipirellulaceae</taxon>
        <taxon>Aeoliella</taxon>
    </lineage>
</organism>
<accession>A0A518AWD8</accession>
<dbReference type="OrthoDB" id="289491at2"/>
<feature type="compositionally biased region" description="Basic and acidic residues" evidence="1">
    <location>
        <begin position="102"/>
        <end position="119"/>
    </location>
</feature>
<feature type="compositionally biased region" description="Acidic residues" evidence="1">
    <location>
        <begin position="90"/>
        <end position="101"/>
    </location>
</feature>
<feature type="region of interest" description="Disordered" evidence="1">
    <location>
        <begin position="359"/>
        <end position="413"/>
    </location>
</feature>
<reference evidence="2 3" key="1">
    <citation type="submission" date="2019-02" db="EMBL/GenBank/DDBJ databases">
        <title>Deep-cultivation of Planctomycetes and their phenomic and genomic characterization uncovers novel biology.</title>
        <authorList>
            <person name="Wiegand S."/>
            <person name="Jogler M."/>
            <person name="Boedeker C."/>
            <person name="Pinto D."/>
            <person name="Vollmers J."/>
            <person name="Rivas-Marin E."/>
            <person name="Kohn T."/>
            <person name="Peeters S.H."/>
            <person name="Heuer A."/>
            <person name="Rast P."/>
            <person name="Oberbeckmann S."/>
            <person name="Bunk B."/>
            <person name="Jeske O."/>
            <person name="Meyerdierks A."/>
            <person name="Storesund J.E."/>
            <person name="Kallscheuer N."/>
            <person name="Luecker S."/>
            <person name="Lage O.M."/>
            <person name="Pohl T."/>
            <person name="Merkel B.J."/>
            <person name="Hornburger P."/>
            <person name="Mueller R.-W."/>
            <person name="Bruemmer F."/>
            <person name="Labrenz M."/>
            <person name="Spormann A.M."/>
            <person name="Op den Camp H."/>
            <person name="Overmann J."/>
            <person name="Amann R."/>
            <person name="Jetten M.S.M."/>
            <person name="Mascher T."/>
            <person name="Medema M.H."/>
            <person name="Devos D.P."/>
            <person name="Kaster A.-K."/>
            <person name="Ovreas L."/>
            <person name="Rohde M."/>
            <person name="Galperin M.Y."/>
            <person name="Jogler C."/>
        </authorList>
    </citation>
    <scope>NUCLEOTIDE SEQUENCE [LARGE SCALE GENOMIC DNA]</scope>
    <source>
        <strain evidence="2 3">Pan181</strain>
    </source>
</reference>
<protein>
    <submittedName>
        <fullName evidence="2">Uncharacterized protein</fullName>
    </submittedName>
</protein>